<gene>
    <name evidence="1" type="ORF">EZH22_30115</name>
</gene>
<evidence type="ECO:0000313" key="1">
    <source>
        <dbReference type="EMBL" id="QRG10141.1"/>
    </source>
</evidence>
<proteinExistence type="predicted"/>
<dbReference type="AlphaFoldDB" id="A0A974PV63"/>
<accession>A0A974PV63</accession>
<dbReference type="EMBL" id="CP063364">
    <property type="protein sequence ID" value="QRG10141.1"/>
    <property type="molecule type" value="Genomic_DNA"/>
</dbReference>
<dbReference type="RefSeq" id="WP_203197016.1">
    <property type="nucleotide sequence ID" value="NZ_CP063364.1"/>
</dbReference>
<keyword evidence="2" id="KW-1185">Reference proteome</keyword>
<name>A0A974PV63_9HYPH</name>
<dbReference type="Proteomes" id="UP000596427">
    <property type="component" value="Plasmid unnamed2"/>
</dbReference>
<keyword evidence="1" id="KW-0614">Plasmid</keyword>
<organism evidence="1 2">
    <name type="scientific">Xanthobacter dioxanivorans</name>
    <dbReference type="NCBI Taxonomy" id="2528964"/>
    <lineage>
        <taxon>Bacteria</taxon>
        <taxon>Pseudomonadati</taxon>
        <taxon>Pseudomonadota</taxon>
        <taxon>Alphaproteobacteria</taxon>
        <taxon>Hyphomicrobiales</taxon>
        <taxon>Xanthobacteraceae</taxon>
        <taxon>Xanthobacter</taxon>
    </lineage>
</organism>
<reference evidence="1 2" key="1">
    <citation type="submission" date="2020-10" db="EMBL/GenBank/DDBJ databases">
        <title>Degradation of 1,4-Dioxane by Xanthobacter sp. YN2, via a Novel Group-2 Soluble Di-Iron Monooxygenase.</title>
        <authorList>
            <person name="Ma F."/>
            <person name="Wang Y."/>
            <person name="Yang J."/>
            <person name="Guo H."/>
            <person name="Su D."/>
            <person name="Yu L."/>
        </authorList>
    </citation>
    <scope>NUCLEOTIDE SEQUENCE [LARGE SCALE GENOMIC DNA]</scope>
    <source>
        <strain evidence="1 2">YN2</strain>
        <plasmid evidence="1 2">unnamed2</plasmid>
    </source>
</reference>
<protein>
    <submittedName>
        <fullName evidence="1">Uncharacterized protein</fullName>
    </submittedName>
</protein>
<geneLocation type="plasmid" evidence="1 2">
    <name>unnamed2</name>
</geneLocation>
<sequence>MALKTISDQRDEQRVALELLGDALRSAQKELDRLWKLHEAKFGSEDDTYIRDGAFTDAGLKRLRLFFEENKRNVELAQFFGVTDGAIAYQRKRWMQVKAAR</sequence>
<evidence type="ECO:0000313" key="2">
    <source>
        <dbReference type="Proteomes" id="UP000596427"/>
    </source>
</evidence>
<dbReference type="KEGG" id="xdi:EZH22_30115"/>